<keyword evidence="3" id="KW-1185">Reference proteome</keyword>
<dbReference type="EMBL" id="BSPP01000005">
    <property type="protein sequence ID" value="GLS86523.1"/>
    <property type="molecule type" value="Genomic_DNA"/>
</dbReference>
<gene>
    <name evidence="2" type="primary">cobE</name>
    <name evidence="2" type="ORF">GCM10010873_14970</name>
</gene>
<proteinExistence type="predicted"/>
<dbReference type="GO" id="GO:0008168">
    <property type="term" value="F:methyltransferase activity"/>
    <property type="evidence" value="ECO:0007669"/>
    <property type="project" value="UniProtKB-KW"/>
</dbReference>
<dbReference type="Pfam" id="PF01890">
    <property type="entry name" value="CbiG_C"/>
    <property type="match status" value="1"/>
</dbReference>
<name>A0AA37WZE2_9RHOB</name>
<dbReference type="InterPro" id="IPR036518">
    <property type="entry name" value="CobE/GbiG_C_sf"/>
</dbReference>
<dbReference type="SUPFAM" id="SSF159664">
    <property type="entry name" value="CobE/GbiG C-terminal domain-like"/>
    <property type="match status" value="1"/>
</dbReference>
<comment type="caution">
    <text evidence="2">The sequence shown here is derived from an EMBL/GenBank/DDBJ whole genome shotgun (WGS) entry which is preliminary data.</text>
</comment>
<feature type="domain" description="CobE/GbiG C-terminal" evidence="1">
    <location>
        <begin position="2"/>
        <end position="116"/>
    </location>
</feature>
<dbReference type="InterPro" id="IPR002750">
    <property type="entry name" value="CobE/GbiG_C"/>
</dbReference>
<dbReference type="Gene3D" id="3.30.420.180">
    <property type="entry name" value="CobE/GbiG C-terminal domain"/>
    <property type="match status" value="1"/>
</dbReference>
<dbReference type="GO" id="GO:0032259">
    <property type="term" value="P:methylation"/>
    <property type="evidence" value="ECO:0007669"/>
    <property type="project" value="UniProtKB-KW"/>
</dbReference>
<protein>
    <submittedName>
        <fullName evidence="2">Precorrin methylase</fullName>
    </submittedName>
</protein>
<evidence type="ECO:0000313" key="2">
    <source>
        <dbReference type="EMBL" id="GLS86523.1"/>
    </source>
</evidence>
<dbReference type="GO" id="GO:0009236">
    <property type="term" value="P:cobalamin biosynthetic process"/>
    <property type="evidence" value="ECO:0007669"/>
    <property type="project" value="InterPro"/>
</dbReference>
<evidence type="ECO:0000313" key="3">
    <source>
        <dbReference type="Proteomes" id="UP001157355"/>
    </source>
</evidence>
<organism evidence="2 3">
    <name type="scientific">Cypionkella aquatica</name>
    <dbReference type="NCBI Taxonomy" id="1756042"/>
    <lineage>
        <taxon>Bacteria</taxon>
        <taxon>Pseudomonadati</taxon>
        <taxon>Pseudomonadota</taxon>
        <taxon>Alphaproteobacteria</taxon>
        <taxon>Rhodobacterales</taxon>
        <taxon>Paracoccaceae</taxon>
        <taxon>Cypionkella</taxon>
    </lineage>
</organism>
<evidence type="ECO:0000259" key="1">
    <source>
        <dbReference type="Pfam" id="PF01890"/>
    </source>
</evidence>
<accession>A0AA37WZE2</accession>
<keyword evidence="2" id="KW-0489">Methyltransferase</keyword>
<dbReference type="AlphaFoldDB" id="A0AA37WZE2"/>
<dbReference type="RefSeq" id="WP_284324743.1">
    <property type="nucleotide sequence ID" value="NZ_BSPP01000005.1"/>
</dbReference>
<reference evidence="2 3" key="1">
    <citation type="journal article" date="2014" name="Int. J. Syst. Evol. Microbiol.">
        <title>Complete genome sequence of Corynebacterium casei LMG S-19264T (=DSM 44701T), isolated from a smear-ripened cheese.</title>
        <authorList>
            <consortium name="US DOE Joint Genome Institute (JGI-PGF)"/>
            <person name="Walter F."/>
            <person name="Albersmeier A."/>
            <person name="Kalinowski J."/>
            <person name="Ruckert C."/>
        </authorList>
    </citation>
    <scope>NUCLEOTIDE SEQUENCE [LARGE SCALE GENOMIC DNA]</scope>
    <source>
        <strain evidence="2 3">NBRC 111766</strain>
    </source>
</reference>
<sequence>MIFAGLGFRKDAGIDSLRDALARAGGGIIHALATADDKADAPQIRALGAELALPLHAIPLQVLQNQPTLTQSARVHARYGTGSLAEAAALAAAGPGARLLGARVTSRDGRATAALAERSPE</sequence>
<dbReference type="Proteomes" id="UP001157355">
    <property type="component" value="Unassembled WGS sequence"/>
</dbReference>
<keyword evidence="2" id="KW-0808">Transferase</keyword>